<evidence type="ECO:0000256" key="8">
    <source>
        <dbReference type="SAM" id="Phobius"/>
    </source>
</evidence>
<dbReference type="GO" id="GO:0016020">
    <property type="term" value="C:membrane"/>
    <property type="evidence" value="ECO:0007669"/>
    <property type="project" value="InterPro"/>
</dbReference>
<comment type="caution">
    <text evidence="9">The sequence shown here is derived from an EMBL/GenBank/DDBJ whole genome shotgun (WGS) entry which is preliminary data.</text>
</comment>
<sequence>MFKNISQRFAEAVISHDICKAEDRDLLIIGCQSAISLILNIIGVIVIAWILGVFCEGLIYLISFYLLRICASGFHMKDAISCFWFSFAVELICILGIRFFIPNSLQALLGVAVITFLTCLVLCPVPNIKIKREKRAIIQCRKLCVTMCAIELAACVIFVVLRWRTIAYSMAYGWLLFIVLVFMGHMQNRFYSYKTT</sequence>
<feature type="transmembrane region" description="Helical" evidence="8">
    <location>
        <begin position="166"/>
        <end position="184"/>
    </location>
</feature>
<reference evidence="9 10" key="1">
    <citation type="submission" date="2019-11" db="EMBL/GenBank/DDBJ databases">
        <title>Draft genome sequences of five Paenibacillus species of dairy origin.</title>
        <authorList>
            <person name="Olajide A.M."/>
            <person name="Chen S."/>
            <person name="Lapointe G."/>
        </authorList>
    </citation>
    <scope>NUCLEOTIDE SEQUENCE [LARGE SCALE GENOMIC DNA]</scope>
    <source>
        <strain evidence="9 10">3CT49</strain>
    </source>
</reference>
<dbReference type="Proteomes" id="UP000442469">
    <property type="component" value="Unassembled WGS sequence"/>
</dbReference>
<evidence type="ECO:0008006" key="11">
    <source>
        <dbReference type="Google" id="ProtNLM"/>
    </source>
</evidence>
<keyword evidence="3" id="KW-0645">Protease</keyword>
<dbReference type="EMBL" id="WNZZ01000037">
    <property type="protein sequence ID" value="MUG26169.1"/>
    <property type="molecule type" value="Genomic_DNA"/>
</dbReference>
<protein>
    <recommendedName>
        <fullName evidence="11">Accessory regulator AgrB</fullName>
    </recommendedName>
</protein>
<keyword evidence="4 8" id="KW-0812">Transmembrane</keyword>
<dbReference type="GO" id="GO:0006508">
    <property type="term" value="P:proteolysis"/>
    <property type="evidence" value="ECO:0007669"/>
    <property type="project" value="UniProtKB-KW"/>
</dbReference>
<evidence type="ECO:0000256" key="4">
    <source>
        <dbReference type="ARBA" id="ARBA00022692"/>
    </source>
</evidence>
<dbReference type="AlphaFoldDB" id="A0A6N8F2L1"/>
<accession>A0A6N8F2L1</accession>
<keyword evidence="2" id="KW-0673">Quorum sensing</keyword>
<dbReference type="GO" id="GO:0008233">
    <property type="term" value="F:peptidase activity"/>
    <property type="evidence" value="ECO:0007669"/>
    <property type="project" value="UniProtKB-KW"/>
</dbReference>
<gene>
    <name evidence="9" type="ORF">GNQ08_27795</name>
</gene>
<feature type="transmembrane region" description="Helical" evidence="8">
    <location>
        <begin position="82"/>
        <end position="101"/>
    </location>
</feature>
<keyword evidence="1" id="KW-1003">Cell membrane</keyword>
<keyword evidence="7 8" id="KW-0472">Membrane</keyword>
<feature type="transmembrane region" description="Helical" evidence="8">
    <location>
        <begin position="107"/>
        <end position="128"/>
    </location>
</feature>
<evidence type="ECO:0000256" key="3">
    <source>
        <dbReference type="ARBA" id="ARBA00022670"/>
    </source>
</evidence>
<evidence type="ECO:0000256" key="7">
    <source>
        <dbReference type="ARBA" id="ARBA00023136"/>
    </source>
</evidence>
<organism evidence="9 10">
    <name type="scientific">Paenibacillus macerans</name>
    <name type="common">Bacillus macerans</name>
    <dbReference type="NCBI Taxonomy" id="44252"/>
    <lineage>
        <taxon>Bacteria</taxon>
        <taxon>Bacillati</taxon>
        <taxon>Bacillota</taxon>
        <taxon>Bacilli</taxon>
        <taxon>Bacillales</taxon>
        <taxon>Paenibacillaceae</taxon>
        <taxon>Paenibacillus</taxon>
    </lineage>
</organism>
<evidence type="ECO:0000313" key="10">
    <source>
        <dbReference type="Proteomes" id="UP000442469"/>
    </source>
</evidence>
<proteinExistence type="predicted"/>
<dbReference type="GO" id="GO:0009372">
    <property type="term" value="P:quorum sensing"/>
    <property type="evidence" value="ECO:0007669"/>
    <property type="project" value="UniProtKB-KW"/>
</dbReference>
<evidence type="ECO:0000313" key="9">
    <source>
        <dbReference type="EMBL" id="MUG26169.1"/>
    </source>
</evidence>
<evidence type="ECO:0000256" key="1">
    <source>
        <dbReference type="ARBA" id="ARBA00022475"/>
    </source>
</evidence>
<name>A0A6N8F2L1_PAEMA</name>
<keyword evidence="6 8" id="KW-1133">Transmembrane helix</keyword>
<evidence type="ECO:0000256" key="6">
    <source>
        <dbReference type="ARBA" id="ARBA00022989"/>
    </source>
</evidence>
<feature type="transmembrane region" description="Helical" evidence="8">
    <location>
        <begin position="140"/>
        <end position="160"/>
    </location>
</feature>
<dbReference type="RefSeq" id="WP_155621354.1">
    <property type="nucleotide sequence ID" value="NZ_CP086393.1"/>
</dbReference>
<keyword evidence="5" id="KW-0378">Hydrolase</keyword>
<dbReference type="Pfam" id="PF04647">
    <property type="entry name" value="AgrB"/>
    <property type="match status" value="1"/>
</dbReference>
<evidence type="ECO:0000256" key="5">
    <source>
        <dbReference type="ARBA" id="ARBA00022801"/>
    </source>
</evidence>
<evidence type="ECO:0000256" key="2">
    <source>
        <dbReference type="ARBA" id="ARBA00022654"/>
    </source>
</evidence>
<dbReference type="InterPro" id="IPR006741">
    <property type="entry name" value="AgrB"/>
</dbReference>